<dbReference type="InterPro" id="IPR033337">
    <property type="entry name" value="TORTIFOLIA1/SINE1-2"/>
</dbReference>
<dbReference type="Proteomes" id="UP001497512">
    <property type="component" value="Chromosome 9"/>
</dbReference>
<protein>
    <recommendedName>
        <fullName evidence="2">TOG domain-containing protein</fullName>
    </recommendedName>
</protein>
<dbReference type="PANTHER" id="PTHR31355:SF7">
    <property type="entry name" value="MICROTUBULE-ASSOCIATED PROTEIN TORTIFOLIA1"/>
    <property type="match status" value="1"/>
</dbReference>
<evidence type="ECO:0000313" key="3">
    <source>
        <dbReference type="EMBL" id="CAK9237137.1"/>
    </source>
</evidence>
<feature type="compositionally biased region" description="Gly residues" evidence="1">
    <location>
        <begin position="14"/>
        <end position="27"/>
    </location>
</feature>
<dbReference type="EMBL" id="OZ019901">
    <property type="protein sequence ID" value="CAK9237137.1"/>
    <property type="molecule type" value="Genomic_DNA"/>
</dbReference>
<feature type="region of interest" description="Disordered" evidence="1">
    <location>
        <begin position="324"/>
        <end position="350"/>
    </location>
</feature>
<dbReference type="Gene3D" id="1.25.10.10">
    <property type="entry name" value="Leucine-rich Repeat Variant"/>
    <property type="match status" value="1"/>
</dbReference>
<accession>A0ABP0V870</accession>
<feature type="region of interest" description="Disordered" evidence="1">
    <location>
        <begin position="675"/>
        <end position="734"/>
    </location>
</feature>
<name>A0ABP0V870_9BRYO</name>
<evidence type="ECO:0000256" key="1">
    <source>
        <dbReference type="SAM" id="MobiDB-lite"/>
    </source>
</evidence>
<organism evidence="3 4">
    <name type="scientific">Sphagnum troendelagicum</name>
    <dbReference type="NCBI Taxonomy" id="128251"/>
    <lineage>
        <taxon>Eukaryota</taxon>
        <taxon>Viridiplantae</taxon>
        <taxon>Streptophyta</taxon>
        <taxon>Embryophyta</taxon>
        <taxon>Bryophyta</taxon>
        <taxon>Sphagnophytina</taxon>
        <taxon>Sphagnopsida</taxon>
        <taxon>Sphagnales</taxon>
        <taxon>Sphagnaceae</taxon>
        <taxon>Sphagnum</taxon>
    </lineage>
</organism>
<feature type="region of interest" description="Disordered" evidence="1">
    <location>
        <begin position="624"/>
        <end position="656"/>
    </location>
</feature>
<feature type="domain" description="TOG" evidence="2">
    <location>
        <begin position="36"/>
        <end position="271"/>
    </location>
</feature>
<reference evidence="3" key="1">
    <citation type="submission" date="2024-02" db="EMBL/GenBank/DDBJ databases">
        <authorList>
            <consortium name="ELIXIR-Norway"/>
            <consortium name="Elixir Norway"/>
        </authorList>
    </citation>
    <scope>NUCLEOTIDE SEQUENCE</scope>
</reference>
<feature type="region of interest" description="Disordered" evidence="1">
    <location>
        <begin position="1"/>
        <end position="35"/>
    </location>
</feature>
<evidence type="ECO:0000313" key="4">
    <source>
        <dbReference type="Proteomes" id="UP001497512"/>
    </source>
</evidence>
<gene>
    <name evidence="3" type="ORF">CSSPTR1EN2_LOCUS23537</name>
</gene>
<dbReference type="InterPro" id="IPR057600">
    <property type="entry name" value="TORTIFOLIA1/SINE1-2_N"/>
</dbReference>
<dbReference type="PANTHER" id="PTHR31355">
    <property type="entry name" value="MICROTUBULE-ASSOCIATED PROTEIN TORTIFOLIA1"/>
    <property type="match status" value="1"/>
</dbReference>
<evidence type="ECO:0000259" key="2">
    <source>
        <dbReference type="SMART" id="SM01349"/>
    </source>
</evidence>
<feature type="compositionally biased region" description="Low complexity" evidence="1">
    <location>
        <begin position="336"/>
        <end position="348"/>
    </location>
</feature>
<keyword evidence="4" id="KW-1185">Reference proteome</keyword>
<dbReference type="SUPFAM" id="SSF48371">
    <property type="entry name" value="ARM repeat"/>
    <property type="match status" value="1"/>
</dbReference>
<dbReference type="InterPro" id="IPR016024">
    <property type="entry name" value="ARM-type_fold"/>
</dbReference>
<dbReference type="Pfam" id="PF24714">
    <property type="entry name" value="TOR1L1_N"/>
    <property type="match status" value="1"/>
</dbReference>
<feature type="region of interest" description="Disordered" evidence="1">
    <location>
        <begin position="412"/>
        <end position="501"/>
    </location>
</feature>
<dbReference type="SMART" id="SM01349">
    <property type="entry name" value="TOG"/>
    <property type="match status" value="1"/>
</dbReference>
<feature type="compositionally biased region" description="Acidic residues" evidence="1">
    <location>
        <begin position="439"/>
        <end position="448"/>
    </location>
</feature>
<proteinExistence type="predicted"/>
<sequence length="918" mass="98003">MAAMAQNRVAGKAGRSGGGGGGGGGGPTSASKGNSNAPTQLLLIDLKHRILAALNKLADRDTQQLAVEELERIADSVSPESLSLLLTCLYDTDAQQKSVVRRECVKLFGTLASLHGDLLSPHLSKIVTNIVRRLKDPDSNIRDACVESIGVLASQVGAGAENGSAIGVFVKPLFEALSEQNRSLQVGAALCLARVIDLARDPPPATLQRLCPRIVKLLSSPNFLAKSSLLTVVGSLAQSIGVRSSSQLAVLVTSAQEALESNEWATRKAAADMLACVATGLGSSLTTFKSSCCASLEACRFDKVKPVRDSVVEALQVWKAIPDAADSHMPPPPPSTTTGKGETCSTTSKKSDITKLATELSTSYTPKLDATETDLGSECLTEKGGSIVKKRTPTISDKKTNPDFFRKLESARNLEQTSSGDWQIEVVVPPGHSPRAGSEEQDSEDGPPETEQTNGRNLEYDDSQEKSPTLADGFATLGDGAPWLDRPQEDQDDEPRLWDPAVPTISPTSSVASYDDDAAAAASGAAGVDLVMLCQQFHNLEQQQCTIMEMLQEFMSSVHDNMQGLEGRVHRLECVVDGMANSATLAVDRMADRMASGNSPRFEHSTGRPFGKFLATADFASSRMRKGNENPAGFSERVTNSTPWSRSSSRESSWKAVDSTSETWDGFTHGAGLSARMLGNSLPEPPRRPNHGFSSDPTGKLGRDNLDGEQVGNRRAWDRGAGPVRHGEGPSARSIWSASKDEATLAAIRGAPPPDKLHHHDTSTAVKINTGNKDGGSSWMQWSRAAEYVRMGEMEAAYVEILGTGEELLLLRLLSRTGPVLEQLSSGTVLHVVCTLTQLLQQQSVLDCVLPWIQQVSDLTRSNGADCLGLSAEVKKDLVSGLQDASTMNFSESWMASTAEQLALQLANAWSIDIGTSE</sequence>
<dbReference type="InterPro" id="IPR057599">
    <property type="entry name" value="TORTIFOLIA1/TORL1-2_C"/>
</dbReference>
<dbReference type="Pfam" id="PF24713">
    <property type="entry name" value="TOR1L1_C"/>
    <property type="match status" value="1"/>
</dbReference>
<feature type="compositionally biased region" description="Basic and acidic residues" evidence="1">
    <location>
        <begin position="486"/>
        <end position="497"/>
    </location>
</feature>
<dbReference type="InterPro" id="IPR011989">
    <property type="entry name" value="ARM-like"/>
</dbReference>
<dbReference type="InterPro" id="IPR034085">
    <property type="entry name" value="TOG"/>
</dbReference>